<feature type="region of interest" description="Disordered" evidence="2">
    <location>
        <begin position="526"/>
        <end position="552"/>
    </location>
</feature>
<accession>A0A914BNC8</accession>
<feature type="domain" description="PH" evidence="3">
    <location>
        <begin position="612"/>
        <end position="715"/>
    </location>
</feature>
<protein>
    <recommendedName>
        <fullName evidence="3">PH domain-containing protein</fullName>
    </recommendedName>
</protein>
<proteinExistence type="predicted"/>
<keyword evidence="1" id="KW-0175">Coiled coil</keyword>
<dbReference type="InterPro" id="IPR001849">
    <property type="entry name" value="PH_domain"/>
</dbReference>
<feature type="compositionally biased region" description="Polar residues" evidence="2">
    <location>
        <begin position="953"/>
        <end position="965"/>
    </location>
</feature>
<feature type="compositionally biased region" description="Polar residues" evidence="2">
    <location>
        <begin position="318"/>
        <end position="327"/>
    </location>
</feature>
<feature type="compositionally biased region" description="Basic and acidic residues" evidence="2">
    <location>
        <begin position="27"/>
        <end position="37"/>
    </location>
</feature>
<dbReference type="RefSeq" id="XP_038077634.1">
    <property type="nucleotide sequence ID" value="XM_038221706.1"/>
</dbReference>
<dbReference type="SUPFAM" id="SSF50729">
    <property type="entry name" value="PH domain-like"/>
    <property type="match status" value="3"/>
</dbReference>
<feature type="compositionally biased region" description="Polar residues" evidence="2">
    <location>
        <begin position="476"/>
        <end position="490"/>
    </location>
</feature>
<evidence type="ECO:0000259" key="3">
    <source>
        <dbReference type="PROSITE" id="PS50003"/>
    </source>
</evidence>
<name>A0A914BNC8_PATMI</name>
<feature type="domain" description="PH" evidence="3">
    <location>
        <begin position="360"/>
        <end position="463"/>
    </location>
</feature>
<dbReference type="InterPro" id="IPR011993">
    <property type="entry name" value="PH-like_dom_sf"/>
</dbReference>
<sequence>MAEGGTMMTKDGLHMSQSETGFQRNEPITDHNSTRSTRDGRMLISFDSFEKSDMLPDYRGWLTECSTKKQYWCVAASNMLGLFDSPEGDELKRVLTLSDFHLEASIKESGENCDAETCESSRSRTSNSQLLNKEFILELTPVSEGDRIFSFSVPTEEEFSLWSSLLHSFTEKSPLPCKLGMTRQKNISFEESRRTDSGLGEEFDTSPSARRKIPKQMSVESDTASRDGEWQSRGSSFVSSLATNDDLADSHSISDSASCGNSTVNLSEIEFADSETNSQKRNLLSDSVFLGGSQELDAWDESHSVDGDSAPTSPRHPTVSSVSSTGDATEGSRSDHSKTVISKVTKLVQRALIRRPRVTSGLTLGHLPDPKMSGPMRKKGKSRWYVLNDTYLYCFKTNSPEAEAESILDLNSYSVALATERKEDGQSIGLLKLTHSAGKKVLFSINSTDTAQLWYDYINEAIRLASSTKASRSDSQKSTGSNSDSQGHTALSSRLSRESFEESYGYFERQSSLRAQRDAVDNAITEVPKADKQESSSGSSAAADGKQESRSLSDFESVASSSVAAWGSSDDLDLTDKKANTALSLVKRSIRPSLLSKRRARQMPISACDVVDPTLTGNLRVFMPNKGTWKKSWAVLKDDWLYFYKKPTDSSTSDIIELSNYTIQRERTVDDGTPLTSQKYMFSILNKDGSNRAVIMAETEKETRAWMEKLKGRAKKQSATLDGLNLESGSSTRPLLPPESSDKWHTNQAEVLKEKLLKVLQKNLDTLETSSEREDPDLDPKLAKKKAEILSNYEKANDEEAEELVRYLTIQNRRRMSAQVKKDALQRTIGSKGKKRVERIGSVEESAMEDQIKTLNVRLDSINADIEAKSTQKTNRLQALKEKKDLQIQLLEQQERLSRYRRQAHIALQGADFQSALAGLDEESLKDGEGSTEEDVDKNSRYSPKAVEDETDSSSTRPEIQSETVQVLARQMVEKSPPRSPNTRPGRLLPSLPYRKGEKPSRGNARKKQSKETSEEKSQSGSVQTAVDSCQRTDAPLEKKSSPLARLRKISLGSKMAPDPTQLVKETKSRKLSTGMKSSVSFDDGLSLGQLNSSLKHSSSTTDLSVANTRGSPSPRRAASREGKDTSTASPQRRRRKISVPVKMPSMDSLFPSSTSKKDKQRKMSNSPNFSDRAEPETRVNTDRAQIPSPSSSPDINGNVARAGKGQEENSSAKDRAVRDEIDPEVLRDIEEFEMMARKALLEAGWVFRS</sequence>
<organism evidence="4 5">
    <name type="scientific">Patiria miniata</name>
    <name type="common">Bat star</name>
    <name type="synonym">Asterina miniata</name>
    <dbReference type="NCBI Taxonomy" id="46514"/>
    <lineage>
        <taxon>Eukaryota</taxon>
        <taxon>Metazoa</taxon>
        <taxon>Echinodermata</taxon>
        <taxon>Eleutherozoa</taxon>
        <taxon>Asterozoa</taxon>
        <taxon>Asteroidea</taxon>
        <taxon>Valvatacea</taxon>
        <taxon>Valvatida</taxon>
        <taxon>Asterinidae</taxon>
        <taxon>Patiria</taxon>
    </lineage>
</organism>
<dbReference type="GeneID" id="119745386"/>
<feature type="domain" description="PH" evidence="3">
    <location>
        <begin position="55"/>
        <end position="171"/>
    </location>
</feature>
<feature type="coiled-coil region" evidence="1">
    <location>
        <begin position="863"/>
        <end position="903"/>
    </location>
</feature>
<feature type="region of interest" description="Disordered" evidence="2">
    <location>
        <begin position="188"/>
        <end position="233"/>
    </location>
</feature>
<feature type="region of interest" description="Disordered" evidence="2">
    <location>
        <begin position="922"/>
        <end position="1218"/>
    </location>
</feature>
<feature type="region of interest" description="Disordered" evidence="2">
    <location>
        <begin position="301"/>
        <end position="338"/>
    </location>
</feature>
<dbReference type="Gene3D" id="2.30.29.30">
    <property type="entry name" value="Pleckstrin-homology domain (PH domain)/Phosphotyrosine-binding domain (PTB)"/>
    <property type="match status" value="3"/>
</dbReference>
<dbReference type="AlphaFoldDB" id="A0A914BNC8"/>
<dbReference type="OMA" id="YTIQRER"/>
<evidence type="ECO:0000313" key="5">
    <source>
        <dbReference type="Proteomes" id="UP000887568"/>
    </source>
</evidence>
<feature type="region of interest" description="Disordered" evidence="2">
    <location>
        <begin position="468"/>
        <end position="496"/>
    </location>
</feature>
<feature type="region of interest" description="Disordered" evidence="2">
    <location>
        <begin position="1"/>
        <end position="37"/>
    </location>
</feature>
<feature type="compositionally biased region" description="Polar residues" evidence="2">
    <location>
        <begin position="1021"/>
        <end position="1032"/>
    </location>
</feature>
<evidence type="ECO:0000256" key="1">
    <source>
        <dbReference type="SAM" id="Coils"/>
    </source>
</evidence>
<dbReference type="PROSITE" id="PS50003">
    <property type="entry name" value="PH_DOMAIN"/>
    <property type="match status" value="3"/>
</dbReference>
<feature type="compositionally biased region" description="Polar residues" evidence="2">
    <location>
        <begin position="1089"/>
        <end position="1111"/>
    </location>
</feature>
<feature type="region of interest" description="Disordered" evidence="2">
    <location>
        <begin position="716"/>
        <end position="742"/>
    </location>
</feature>
<dbReference type="Proteomes" id="UP000887568">
    <property type="component" value="Unplaced"/>
</dbReference>
<keyword evidence="5" id="KW-1185">Reference proteome</keyword>
<feature type="compositionally biased region" description="Basic and acidic residues" evidence="2">
    <location>
        <begin position="1172"/>
        <end position="1182"/>
    </location>
</feature>
<reference evidence="4" key="1">
    <citation type="submission" date="2022-11" db="UniProtKB">
        <authorList>
            <consortium name="EnsemblMetazoa"/>
        </authorList>
    </citation>
    <scope>IDENTIFICATION</scope>
</reference>
<dbReference type="SMART" id="SM00233">
    <property type="entry name" value="PH"/>
    <property type="match status" value="3"/>
</dbReference>
<dbReference type="OrthoDB" id="5915976at2759"/>
<evidence type="ECO:0000313" key="4">
    <source>
        <dbReference type="EnsemblMetazoa" id="XP_038077634.1"/>
    </source>
</evidence>
<dbReference type="Pfam" id="PF00169">
    <property type="entry name" value="PH"/>
    <property type="match status" value="2"/>
</dbReference>
<dbReference type="EnsemblMetazoa" id="XM_038221706.1">
    <property type="protein sequence ID" value="XP_038077634.1"/>
    <property type="gene ID" value="LOC119745386"/>
</dbReference>
<feature type="compositionally biased region" description="Basic and acidic residues" evidence="2">
    <location>
        <begin position="1205"/>
        <end position="1218"/>
    </location>
</feature>
<evidence type="ECO:0000256" key="2">
    <source>
        <dbReference type="SAM" id="MobiDB-lite"/>
    </source>
</evidence>